<dbReference type="InterPro" id="IPR005548">
    <property type="entry name" value="Cell_div_FtsQ/DivIB_C"/>
</dbReference>
<organism evidence="8 9">
    <name type="scientific">Lapidilactobacillus gannanensis</name>
    <dbReference type="NCBI Taxonomy" id="2486002"/>
    <lineage>
        <taxon>Bacteria</taxon>
        <taxon>Bacillati</taxon>
        <taxon>Bacillota</taxon>
        <taxon>Bacilli</taxon>
        <taxon>Lactobacillales</taxon>
        <taxon>Lactobacillaceae</taxon>
        <taxon>Lapidilactobacillus</taxon>
    </lineage>
</organism>
<proteinExistence type="inferred from homology"/>
<evidence type="ECO:0000256" key="1">
    <source>
        <dbReference type="ARBA" id="ARBA00022475"/>
    </source>
</evidence>
<dbReference type="Gene3D" id="3.40.50.10960">
    <property type="match status" value="1"/>
</dbReference>
<evidence type="ECO:0000313" key="9">
    <source>
        <dbReference type="Proteomes" id="UP001597191"/>
    </source>
</evidence>
<dbReference type="EMBL" id="JBHTOH010000092">
    <property type="protein sequence ID" value="MFD1412033.1"/>
    <property type="molecule type" value="Genomic_DNA"/>
</dbReference>
<accession>A0ABW4BQA6</accession>
<evidence type="ECO:0000256" key="3">
    <source>
        <dbReference type="ARBA" id="ARBA00022692"/>
    </source>
</evidence>
<keyword evidence="9" id="KW-1185">Reference proteome</keyword>
<reference evidence="9" key="1">
    <citation type="journal article" date="2019" name="Int. J. Syst. Evol. Microbiol.">
        <title>The Global Catalogue of Microorganisms (GCM) 10K type strain sequencing project: providing services to taxonomists for standard genome sequencing and annotation.</title>
        <authorList>
            <consortium name="The Broad Institute Genomics Platform"/>
            <consortium name="The Broad Institute Genome Sequencing Center for Infectious Disease"/>
            <person name="Wu L."/>
            <person name="Ma J."/>
        </authorList>
    </citation>
    <scope>NUCLEOTIDE SEQUENCE [LARGE SCALE GENOMIC DNA]</scope>
    <source>
        <strain evidence="9">CCM 8937</strain>
    </source>
</reference>
<dbReference type="PANTHER" id="PTHR37820:SF1">
    <property type="entry name" value="CELL DIVISION PROTEIN FTSQ"/>
    <property type="match status" value="1"/>
</dbReference>
<keyword evidence="6" id="KW-0472">Membrane</keyword>
<evidence type="ECO:0000259" key="7">
    <source>
        <dbReference type="Pfam" id="PF03799"/>
    </source>
</evidence>
<feature type="domain" description="Cell division protein FtsQ/DivIB C-terminal" evidence="7">
    <location>
        <begin position="164"/>
        <end position="270"/>
    </location>
</feature>
<keyword evidence="1 6" id="KW-1003">Cell membrane</keyword>
<dbReference type="Pfam" id="PF03799">
    <property type="entry name" value="FtsQ_DivIB_C"/>
    <property type="match status" value="1"/>
</dbReference>
<comment type="function">
    <text evidence="6">Cell division protein that may be involved in stabilizing or promoting the assembly of the division complex.</text>
</comment>
<sequence length="282" mass="32170">MVKKNRPTKVAQQDPNSTIQVWESFQKRFQNKQAHTRKQPVTRKLPQLQKHRRWQLIWHLLIIILIFGNLLVGLLYYVSPLAHVGELSVTGVKITAAQDVINASRLSQKSYVVPTILQQKKITQQMQKKIPALKQVKIKFSQWNHGRIEVVEQETVGFFAKKNGYQRIFSNGAVDREILSKPIGNFPVYAGFKAGATLDQVVKLYAKMPNQIQNAISEIKADPSKSNPYRIHLYMNDGNEVLADSRTVISRLKYYGNIVSQTKEKGVVDLEVGAFFVPFAKQ</sequence>
<comment type="caution">
    <text evidence="8">The sequence shown here is derived from an EMBL/GenBank/DDBJ whole genome shotgun (WGS) entry which is preliminary data.</text>
</comment>
<keyword evidence="3 6" id="KW-0812">Transmembrane</keyword>
<evidence type="ECO:0000256" key="4">
    <source>
        <dbReference type="ARBA" id="ARBA00022989"/>
    </source>
</evidence>
<feature type="transmembrane region" description="Helical" evidence="6">
    <location>
        <begin position="56"/>
        <end position="78"/>
    </location>
</feature>
<comment type="subcellular location">
    <subcellularLocation>
        <location evidence="6">Cell membrane</location>
        <topology evidence="6">Single-pass type II membrane protein</topology>
    </subcellularLocation>
    <text evidence="6">Localizes to the division septum.</text>
</comment>
<evidence type="ECO:0000256" key="6">
    <source>
        <dbReference type="HAMAP-Rule" id="MF_00912"/>
    </source>
</evidence>
<protein>
    <recommendedName>
        <fullName evidence="6">Cell division protein DivIB</fullName>
    </recommendedName>
</protein>
<keyword evidence="4 6" id="KW-1133">Transmembrane helix</keyword>
<dbReference type="HAMAP" id="MF_00912">
    <property type="entry name" value="DivIB"/>
    <property type="match status" value="1"/>
</dbReference>
<keyword evidence="2 6" id="KW-0132">Cell division</keyword>
<dbReference type="GO" id="GO:0051301">
    <property type="term" value="P:cell division"/>
    <property type="evidence" value="ECO:0007669"/>
    <property type="project" value="UniProtKB-KW"/>
</dbReference>
<keyword evidence="5 6" id="KW-0131">Cell cycle</keyword>
<name>A0ABW4BQA6_9LACO</name>
<gene>
    <name evidence="6" type="primary">divIB</name>
    <name evidence="8" type="ORF">ACFQ4R_10630</name>
</gene>
<evidence type="ECO:0000256" key="5">
    <source>
        <dbReference type="ARBA" id="ARBA00023306"/>
    </source>
</evidence>
<dbReference type="InterPro" id="IPR026580">
    <property type="entry name" value="DivIB"/>
</dbReference>
<dbReference type="InterPro" id="IPR050487">
    <property type="entry name" value="FtsQ_DivIB"/>
</dbReference>
<evidence type="ECO:0000313" key="8">
    <source>
        <dbReference type="EMBL" id="MFD1412033.1"/>
    </source>
</evidence>
<dbReference type="Proteomes" id="UP001597191">
    <property type="component" value="Unassembled WGS sequence"/>
</dbReference>
<comment type="similarity">
    <text evidence="6">Belongs to the FtsQ/DivIB family. DivIB subfamily.</text>
</comment>
<dbReference type="RefSeq" id="WP_125648997.1">
    <property type="nucleotide sequence ID" value="NZ_JBHTOH010000092.1"/>
</dbReference>
<dbReference type="PANTHER" id="PTHR37820">
    <property type="entry name" value="CELL DIVISION PROTEIN DIVIB"/>
    <property type="match status" value="1"/>
</dbReference>
<evidence type="ECO:0000256" key="2">
    <source>
        <dbReference type="ARBA" id="ARBA00022618"/>
    </source>
</evidence>